<evidence type="ECO:0000313" key="2">
    <source>
        <dbReference type="EMBL" id="KAG6943050.1"/>
    </source>
</evidence>
<feature type="region of interest" description="Disordered" evidence="1">
    <location>
        <begin position="16"/>
        <end position="47"/>
    </location>
</feature>
<gene>
    <name evidence="2" type="ORF">JG688_00017804</name>
</gene>
<dbReference type="AlphaFoldDB" id="A0A8J5IS74"/>
<protein>
    <submittedName>
        <fullName evidence="2">Uncharacterized protein</fullName>
    </submittedName>
</protein>
<proteinExistence type="predicted"/>
<sequence>METELKELLISLKEQEMADRKAMREAEALRREQERKEDREDAARGRQDASENMLKLVGAHLQAAMEEVLFLLLLDDDEALSSDAVEDVVLLSTVQPERPIIPDLRFCLTELVDADCEMIFRFDVIAVLAFYRYFALPELMVKDQHDRAHSSEALYVLLYRLSDPKRLYDMVKFFGRSTGQLSRIIKHMGTFKELHTVA</sequence>
<name>A0A8J5IS74_9STRA</name>
<keyword evidence="3" id="KW-1185">Reference proteome</keyword>
<organism evidence="2 3">
    <name type="scientific">Phytophthora aleatoria</name>
    <dbReference type="NCBI Taxonomy" id="2496075"/>
    <lineage>
        <taxon>Eukaryota</taxon>
        <taxon>Sar</taxon>
        <taxon>Stramenopiles</taxon>
        <taxon>Oomycota</taxon>
        <taxon>Peronosporomycetes</taxon>
        <taxon>Peronosporales</taxon>
        <taxon>Peronosporaceae</taxon>
        <taxon>Phytophthora</taxon>
    </lineage>
</organism>
<evidence type="ECO:0000313" key="3">
    <source>
        <dbReference type="Proteomes" id="UP000709295"/>
    </source>
</evidence>
<dbReference type="Proteomes" id="UP000709295">
    <property type="component" value="Unassembled WGS sequence"/>
</dbReference>
<reference evidence="2" key="1">
    <citation type="submission" date="2021-01" db="EMBL/GenBank/DDBJ databases">
        <title>Phytophthora aleatoria, a newly-described species from Pinus radiata is distinct from Phytophthora cactorum isolates based on comparative genomics.</title>
        <authorList>
            <person name="Mcdougal R."/>
            <person name="Panda P."/>
            <person name="Williams N."/>
            <person name="Studholme D.J."/>
        </authorList>
    </citation>
    <scope>NUCLEOTIDE SEQUENCE</scope>
    <source>
        <strain evidence="2">NZFS 4037</strain>
    </source>
</reference>
<comment type="caution">
    <text evidence="2">The sequence shown here is derived from an EMBL/GenBank/DDBJ whole genome shotgun (WGS) entry which is preliminary data.</text>
</comment>
<accession>A0A8J5IS74</accession>
<dbReference type="PANTHER" id="PTHR34615:SF1">
    <property type="entry name" value="PX DOMAIN-CONTAINING PROTEIN"/>
    <property type="match status" value="1"/>
</dbReference>
<dbReference type="PANTHER" id="PTHR34615">
    <property type="entry name" value="PX DOMAIN-CONTAINING PROTEIN"/>
    <property type="match status" value="1"/>
</dbReference>
<dbReference type="EMBL" id="JAENGY010002861">
    <property type="protein sequence ID" value="KAG6943050.1"/>
    <property type="molecule type" value="Genomic_DNA"/>
</dbReference>
<evidence type="ECO:0000256" key="1">
    <source>
        <dbReference type="SAM" id="MobiDB-lite"/>
    </source>
</evidence>